<dbReference type="KEGG" id="ccn:H924_02290"/>
<reference evidence="2 3" key="1">
    <citation type="submission" date="2013-02" db="EMBL/GenBank/DDBJ databases">
        <title>The complete genome sequence of Corynebacterium callunae DSM 20147.</title>
        <authorList>
            <person name="Ruckert C."/>
            <person name="Albersmeier A."/>
            <person name="Kalinowski J."/>
        </authorList>
    </citation>
    <scope>NUCLEOTIDE SEQUENCE [LARGE SCALE GENOMIC DNA]</scope>
    <source>
        <strain evidence="2 3">DSM 20147</strain>
    </source>
</reference>
<feature type="domain" description="Beta-lactamase-related" evidence="1">
    <location>
        <begin position="50"/>
        <end position="274"/>
    </location>
</feature>
<dbReference type="AlphaFoldDB" id="M1US61"/>
<accession>M1US61</accession>
<dbReference type="SUPFAM" id="SSF56601">
    <property type="entry name" value="beta-lactamase/transpeptidase-like"/>
    <property type="match status" value="1"/>
</dbReference>
<dbReference type="InterPro" id="IPR001466">
    <property type="entry name" value="Beta-lactam-related"/>
</dbReference>
<dbReference type="InterPro" id="IPR050491">
    <property type="entry name" value="AmpC-like"/>
</dbReference>
<evidence type="ECO:0000259" key="1">
    <source>
        <dbReference type="Pfam" id="PF00144"/>
    </source>
</evidence>
<organism evidence="2 3">
    <name type="scientific">Corynebacterium callunae DSM 20147</name>
    <dbReference type="NCBI Taxonomy" id="1121353"/>
    <lineage>
        <taxon>Bacteria</taxon>
        <taxon>Bacillati</taxon>
        <taxon>Actinomycetota</taxon>
        <taxon>Actinomycetes</taxon>
        <taxon>Mycobacteriales</taxon>
        <taxon>Corynebacteriaceae</taxon>
        <taxon>Corynebacterium</taxon>
    </lineage>
</organism>
<name>M1US61_9CORY</name>
<dbReference type="STRING" id="1121353.H924_02290"/>
<dbReference type="PATRIC" id="fig|1121353.3.peg.476"/>
<dbReference type="Pfam" id="PF00144">
    <property type="entry name" value="Beta-lactamase"/>
    <property type="match status" value="1"/>
</dbReference>
<dbReference type="InterPro" id="IPR012338">
    <property type="entry name" value="Beta-lactam/transpept-like"/>
</dbReference>
<dbReference type="Proteomes" id="UP000011760">
    <property type="component" value="Chromosome"/>
</dbReference>
<evidence type="ECO:0000313" key="2">
    <source>
        <dbReference type="EMBL" id="AGG65912.1"/>
    </source>
</evidence>
<dbReference type="PANTHER" id="PTHR46825:SF7">
    <property type="entry name" value="D-ALANYL-D-ALANINE CARBOXYPEPTIDASE"/>
    <property type="match status" value="1"/>
</dbReference>
<protein>
    <submittedName>
        <fullName evidence="2">Penicillin binding protein</fullName>
    </submittedName>
</protein>
<keyword evidence="3" id="KW-1185">Reference proteome</keyword>
<dbReference type="OrthoDB" id="3171327at2"/>
<dbReference type="HOGENOM" id="CLU_020027_7_3_11"/>
<gene>
    <name evidence="2" type="ORF">H924_02290</name>
</gene>
<proteinExistence type="predicted"/>
<dbReference type="PANTHER" id="PTHR46825">
    <property type="entry name" value="D-ALANYL-D-ALANINE-CARBOXYPEPTIDASE/ENDOPEPTIDASE AMPH"/>
    <property type="match status" value="1"/>
</dbReference>
<dbReference type="RefSeq" id="WP_015650361.1">
    <property type="nucleotide sequence ID" value="NC_020506.1"/>
</dbReference>
<dbReference type="EMBL" id="CP004354">
    <property type="protein sequence ID" value="AGG65912.1"/>
    <property type="molecule type" value="Genomic_DNA"/>
</dbReference>
<dbReference type="eggNOG" id="COG1680">
    <property type="taxonomic scope" value="Bacteria"/>
</dbReference>
<sequence>MMKHQKIVAGTIASIIALSIFSAVNEQPKSFNAGEPTGNAMVSSILAGEAQGKFHRMSAAVLSHGTVRFGGLGATPTDSFEIASITKVFTGELLRIQIERGDITESTTVGDVLGQRVSGFPIETVTMRELANHTSGLPRLGNVGIRPRLMPFFDKNPYANISVDHVIEASSKAQLSSRGEFEYSNLGYSLLGHVLAHNAHLSYAELLDRDLLQPLKLTDTTLMTPGSLSEEATPGYAPSGKIVEPWEMDGFLPAAGLRSTAHDMSIFSQYLLDKGLPAFTWQDNVEDPTIKWHNGESFGFSSMILISPTSDSAVFVVADVSESVMPIAEELLAAAQDIPREEDAHYG</sequence>
<evidence type="ECO:0000313" key="3">
    <source>
        <dbReference type="Proteomes" id="UP000011760"/>
    </source>
</evidence>
<dbReference type="Gene3D" id="3.40.710.10">
    <property type="entry name" value="DD-peptidase/beta-lactamase superfamily"/>
    <property type="match status" value="1"/>
</dbReference>